<reference evidence="2 3" key="1">
    <citation type="submission" date="2018-12" db="EMBL/GenBank/DDBJ databases">
        <title>Flammeovirga pectinis sp. nov., isolated from the gut of the Korean scallop, Patinopecten yessoensis.</title>
        <authorList>
            <person name="Bae J.-W."/>
            <person name="Jeong Y.-S."/>
            <person name="Kang W."/>
        </authorList>
    </citation>
    <scope>NUCLEOTIDE SEQUENCE [LARGE SCALE GENOMIC DNA]</scope>
    <source>
        <strain evidence="2 3">L12M1</strain>
    </source>
</reference>
<dbReference type="NCBIfam" id="TIGR04183">
    <property type="entry name" value="Por_Secre_tail"/>
    <property type="match status" value="1"/>
</dbReference>
<dbReference type="KEGG" id="fll:EI427_22130"/>
<feature type="domain" description="Secretion system C-terminal sorting" evidence="1">
    <location>
        <begin position="170"/>
        <end position="238"/>
    </location>
</feature>
<dbReference type="Proteomes" id="UP000267268">
    <property type="component" value="Chromosome 2"/>
</dbReference>
<dbReference type="OrthoDB" id="663485at2"/>
<evidence type="ECO:0000313" key="2">
    <source>
        <dbReference type="EMBL" id="AZQ64927.1"/>
    </source>
</evidence>
<gene>
    <name evidence="2" type="ORF">EI427_22130</name>
</gene>
<dbReference type="Pfam" id="PF18962">
    <property type="entry name" value="Por_Secre_tail"/>
    <property type="match status" value="1"/>
</dbReference>
<accession>A0A3S9P9S4</accession>
<keyword evidence="3" id="KW-1185">Reference proteome</keyword>
<dbReference type="InterPro" id="IPR013783">
    <property type="entry name" value="Ig-like_fold"/>
</dbReference>
<evidence type="ECO:0000313" key="3">
    <source>
        <dbReference type="Proteomes" id="UP000267268"/>
    </source>
</evidence>
<dbReference type="AlphaFoldDB" id="A0A3S9P9S4"/>
<proteinExistence type="predicted"/>
<dbReference type="EMBL" id="CP034563">
    <property type="protein sequence ID" value="AZQ64927.1"/>
    <property type="molecule type" value="Genomic_DNA"/>
</dbReference>
<evidence type="ECO:0000259" key="1">
    <source>
        <dbReference type="Pfam" id="PF18962"/>
    </source>
</evidence>
<protein>
    <submittedName>
        <fullName evidence="2">T9SS type A sorting domain-containing protein</fullName>
    </submittedName>
</protein>
<organism evidence="2 3">
    <name type="scientific">Flammeovirga pectinis</name>
    <dbReference type="NCBI Taxonomy" id="2494373"/>
    <lineage>
        <taxon>Bacteria</taxon>
        <taxon>Pseudomonadati</taxon>
        <taxon>Bacteroidota</taxon>
        <taxon>Cytophagia</taxon>
        <taxon>Cytophagales</taxon>
        <taxon>Flammeovirgaceae</taxon>
        <taxon>Flammeovirga</taxon>
    </lineage>
</organism>
<dbReference type="Gene3D" id="2.60.40.10">
    <property type="entry name" value="Immunoglobulins"/>
    <property type="match status" value="1"/>
</dbReference>
<name>A0A3S9P9S4_9BACT</name>
<dbReference type="InterPro" id="IPR026444">
    <property type="entry name" value="Secre_tail"/>
</dbReference>
<sequence length="238" mass="26686">MYREEQEEQLIKNSNSTQATMLKYITTFLYIISITSSFAQYQGGEGGGAHFGETVASVSFDLPITLSSFTLAGNHDGSVTLKWETSTEINNAYFEVQKSIDGRHWNTITEIEGAGNSAVKLAYTYTDNSPNIGKTYYRLHQIDFDKNESYSSVLVYQNGEVETVLSLFTYPNPFVSSFTVTGDEVELSTLKVFDANGREIILSQKIENTNTVTISLVEFPKGMYFIKTRKLSKCVIKK</sequence>